<gene>
    <name evidence="6" type="ORF">H9627_02970</name>
</gene>
<feature type="domain" description="PIN" evidence="5">
    <location>
        <begin position="4"/>
        <end position="110"/>
    </location>
</feature>
<keyword evidence="3" id="KW-0378">Hydrolase</keyword>
<dbReference type="RefSeq" id="WP_191732553.1">
    <property type="nucleotide sequence ID" value="NZ_JACSPR010000002.1"/>
</dbReference>
<dbReference type="Proteomes" id="UP000650224">
    <property type="component" value="Unassembled WGS sequence"/>
</dbReference>
<comment type="caution">
    <text evidence="6">The sequence shown here is derived from an EMBL/GenBank/DDBJ whole genome shotgun (WGS) entry which is preliminary data.</text>
</comment>
<accession>A0A8I0LA37</accession>
<organism evidence="6 7">
    <name type="scientific">Corynebacterium gallinarum</name>
    <dbReference type="NCBI Taxonomy" id="2762214"/>
    <lineage>
        <taxon>Bacteria</taxon>
        <taxon>Bacillati</taxon>
        <taxon>Actinomycetota</taxon>
        <taxon>Actinomycetes</taxon>
        <taxon>Mycobacteriales</taxon>
        <taxon>Corynebacteriaceae</taxon>
        <taxon>Corynebacterium</taxon>
    </lineage>
</organism>
<dbReference type="Pfam" id="PF13470">
    <property type="entry name" value="PIN_3"/>
    <property type="match status" value="1"/>
</dbReference>
<dbReference type="GO" id="GO:0016787">
    <property type="term" value="F:hydrolase activity"/>
    <property type="evidence" value="ECO:0007669"/>
    <property type="project" value="UniProtKB-KW"/>
</dbReference>
<dbReference type="EMBL" id="JACSPR010000002">
    <property type="protein sequence ID" value="MBD8029297.1"/>
    <property type="molecule type" value="Genomic_DNA"/>
</dbReference>
<keyword evidence="7" id="KW-1185">Reference proteome</keyword>
<dbReference type="AlphaFoldDB" id="A0A8I0LA37"/>
<dbReference type="GO" id="GO:0004518">
    <property type="term" value="F:nuclease activity"/>
    <property type="evidence" value="ECO:0007669"/>
    <property type="project" value="UniProtKB-KW"/>
</dbReference>
<keyword evidence="2" id="KW-0479">Metal-binding</keyword>
<evidence type="ECO:0000256" key="3">
    <source>
        <dbReference type="ARBA" id="ARBA00022801"/>
    </source>
</evidence>
<keyword evidence="1" id="KW-0540">Nuclease</keyword>
<name>A0A8I0LA37_9CORY</name>
<evidence type="ECO:0000256" key="2">
    <source>
        <dbReference type="ARBA" id="ARBA00022723"/>
    </source>
</evidence>
<evidence type="ECO:0000259" key="5">
    <source>
        <dbReference type="Pfam" id="PF13470"/>
    </source>
</evidence>
<evidence type="ECO:0000313" key="7">
    <source>
        <dbReference type="Proteomes" id="UP000650224"/>
    </source>
</evidence>
<proteinExistence type="predicted"/>
<protein>
    <submittedName>
        <fullName evidence="6">PIN domain-containing protein</fullName>
    </submittedName>
</protein>
<keyword evidence="4" id="KW-0460">Magnesium</keyword>
<evidence type="ECO:0000256" key="1">
    <source>
        <dbReference type="ARBA" id="ARBA00022722"/>
    </source>
</evidence>
<evidence type="ECO:0000313" key="6">
    <source>
        <dbReference type="EMBL" id="MBD8029297.1"/>
    </source>
</evidence>
<reference evidence="6 7" key="1">
    <citation type="submission" date="2020-08" db="EMBL/GenBank/DDBJ databases">
        <title>A Genomic Blueprint of the Chicken Gut Microbiome.</title>
        <authorList>
            <person name="Gilroy R."/>
            <person name="Ravi A."/>
            <person name="Getino M."/>
            <person name="Pursley I."/>
            <person name="Horton D.L."/>
            <person name="Alikhan N.-F."/>
            <person name="Baker D."/>
            <person name="Gharbi K."/>
            <person name="Hall N."/>
            <person name="Watson M."/>
            <person name="Adriaenssens E.M."/>
            <person name="Foster-Nyarko E."/>
            <person name="Jarju S."/>
            <person name="Secka A."/>
            <person name="Antonio M."/>
            <person name="Oren A."/>
            <person name="Chaudhuri R."/>
            <person name="La Ragione R.M."/>
            <person name="Hildebrand F."/>
            <person name="Pallen M.J."/>
        </authorList>
    </citation>
    <scope>NUCLEOTIDE SEQUENCE [LARGE SCALE GENOMIC DNA]</scope>
    <source>
        <strain evidence="6 7">Sa1YVA5</strain>
    </source>
</reference>
<sequence length="116" mass="12979">MTQRVLVDANVLASRTCLDWLFFLRCENEGMFQLHATTDILAEAIRVLRKNNPRLPGRVVTDRMGKIQQCLDEVVSEFSGEEKFSGTDEGDYHVHAAAVASRANLIISNNDPTDIT</sequence>
<evidence type="ECO:0000256" key="4">
    <source>
        <dbReference type="ARBA" id="ARBA00022842"/>
    </source>
</evidence>
<dbReference type="GO" id="GO:0046872">
    <property type="term" value="F:metal ion binding"/>
    <property type="evidence" value="ECO:0007669"/>
    <property type="project" value="UniProtKB-KW"/>
</dbReference>
<dbReference type="InterPro" id="IPR002716">
    <property type="entry name" value="PIN_dom"/>
</dbReference>